<evidence type="ECO:0000256" key="1">
    <source>
        <dbReference type="SAM" id="MobiDB-lite"/>
    </source>
</evidence>
<dbReference type="Pfam" id="PF16375">
    <property type="entry name" value="DUF4986"/>
    <property type="match status" value="1"/>
</dbReference>
<gene>
    <name evidence="6" type="ORF">SPF06_10960</name>
</gene>
<evidence type="ECO:0000259" key="2">
    <source>
        <dbReference type="Pfam" id="PF07944"/>
    </source>
</evidence>
<comment type="caution">
    <text evidence="6">The sequence shown here is derived from an EMBL/GenBank/DDBJ whole genome shotgun (WGS) entry which is preliminary data.</text>
</comment>
<dbReference type="InterPro" id="IPR046544">
    <property type="entry name" value="GH146_SB_dom"/>
</dbReference>
<keyword evidence="6" id="KW-0378">Hydrolase</keyword>
<dbReference type="PANTHER" id="PTHR31151">
    <property type="entry name" value="PROLINE-TRNA LIGASE (DUF1680)"/>
    <property type="match status" value="1"/>
</dbReference>
<evidence type="ECO:0000313" key="6">
    <source>
        <dbReference type="EMBL" id="MEA5455242.1"/>
    </source>
</evidence>
<dbReference type="Pfam" id="PF20620">
    <property type="entry name" value="DUF6805"/>
    <property type="match status" value="1"/>
</dbReference>
<dbReference type="InterPro" id="IPR049046">
    <property type="entry name" value="Beta-AFase-like_GH127_middle"/>
</dbReference>
<feature type="domain" description="Non-reducing end beta-L-arabinofuranosidase-like GH127 catalytic" evidence="2">
    <location>
        <begin position="10"/>
        <end position="402"/>
    </location>
</feature>
<name>A0ABU5T6E7_9MICC</name>
<evidence type="ECO:0000259" key="3">
    <source>
        <dbReference type="Pfam" id="PF16375"/>
    </source>
</evidence>
<dbReference type="Pfam" id="PF20736">
    <property type="entry name" value="Glyco_hydro127M"/>
    <property type="match status" value="1"/>
</dbReference>
<dbReference type="GO" id="GO:0016787">
    <property type="term" value="F:hydrolase activity"/>
    <property type="evidence" value="ECO:0007669"/>
    <property type="project" value="UniProtKB-KW"/>
</dbReference>
<sequence>MTLAFQTPAAVRLLPGDFDHAQRVNLEALLRLDPDRLLAPFRSEAGLAAVAEAYGGWEASGLGGHTAGHVLSALALAIPSTGDPRAVRMLERLLIGLHEAQIAGGTGYLGGVSSGVELWEELMGGTIDASPFELNGRWVPLYNLHKTVAGLIDVAEHLPGRLADQLLDGFGEWWLHTCAQLDQEALERILVTEFGGLTESFARLALLRHDERYLRLAVRFAHSELLGRLERLGDDDADRLAGLHANTQIPVVVGYATIERTARALDARDEDILRIGTAARAFFDEVAYRHSTAIGGHGVKEHFHSRDDFGPLFLAREGPESCNTYNMVKLAAELYLLTEDPKYLDFLEVAQCSHVLSTQHPGHGGLVYFTSHRPGHYRVYSPEQDGFWCCMGSGFEAHARHGAHVYATTGDELRVAWLLASELRWEEFGVVVRIDSGWPGGGGAQLRVEAAEPATFTLAVRIPPWAAGAEACLTDGTAVDDDGAGWWRVRRTWTGTEVMSLSLGRTVQAVPAPDGSRWAWLQHGPTVLAQVIPDRTLGYRATSARTAHIASGPLRPLAEMPVIDTSRLEAQALEGGSVAIRAADGTRLELKPLHRIHDSRYRISWPISRGHHAAAEVRSRLEDLDRACTGLEARVVDGVAFGEQQPESDHEVVAPGAERGTTEDGLKWLRPAGSLSLVLRDWEAVAKSLRLEWLPDDDGEPAFLLGRDAVVALDGATTWEVPLTADGEAETRITLAAVDGRPMPRLRRILLLTDAADTPVPAP</sequence>
<dbReference type="Pfam" id="PF07944">
    <property type="entry name" value="Beta-AFase-like_GH127_cat"/>
    <property type="match status" value="1"/>
</dbReference>
<dbReference type="RefSeq" id="WP_323279097.1">
    <property type="nucleotide sequence ID" value="NZ_JAYGGQ010000007.1"/>
</dbReference>
<protein>
    <submittedName>
        <fullName evidence="6">Glycoside hydrolase family 127 protein</fullName>
    </submittedName>
</protein>
<evidence type="ECO:0000313" key="7">
    <source>
        <dbReference type="Proteomes" id="UP001304769"/>
    </source>
</evidence>
<feature type="domain" description="Non-reducing end beta-L-arabinofuranosidase-like GH127 middle" evidence="5">
    <location>
        <begin position="414"/>
        <end position="503"/>
    </location>
</feature>
<feature type="region of interest" description="Disordered" evidence="1">
    <location>
        <begin position="644"/>
        <end position="664"/>
    </location>
</feature>
<organism evidence="6 7">
    <name type="scientific">Sinomonas terricola</name>
    <dbReference type="NCBI Taxonomy" id="3110330"/>
    <lineage>
        <taxon>Bacteria</taxon>
        <taxon>Bacillati</taxon>
        <taxon>Actinomycetota</taxon>
        <taxon>Actinomycetes</taxon>
        <taxon>Micrococcales</taxon>
        <taxon>Micrococcaceae</taxon>
        <taxon>Sinomonas</taxon>
    </lineage>
</organism>
<dbReference type="Proteomes" id="UP001304769">
    <property type="component" value="Unassembled WGS sequence"/>
</dbReference>
<reference evidence="6 7" key="1">
    <citation type="submission" date="2023-12" db="EMBL/GenBank/DDBJ databases">
        <title>Sinomonas terricola sp. nov, isolated from litchi orchard soil in Guangdong, PR China.</title>
        <authorList>
            <person name="Jiaxin W."/>
            <person name="Yang Z."/>
            <person name="Honghui Z."/>
        </authorList>
    </citation>
    <scope>NUCLEOTIDE SEQUENCE [LARGE SCALE GENOMIC DNA]</scope>
    <source>
        <strain evidence="6 7">JGH33</strain>
    </source>
</reference>
<keyword evidence="7" id="KW-1185">Reference proteome</keyword>
<dbReference type="EMBL" id="JAYGGQ010000007">
    <property type="protein sequence ID" value="MEA5455242.1"/>
    <property type="molecule type" value="Genomic_DNA"/>
</dbReference>
<feature type="domain" description="Glycoside hydrolase GH146 substrate-binding" evidence="4">
    <location>
        <begin position="631"/>
        <end position="700"/>
    </location>
</feature>
<dbReference type="InterPro" id="IPR032275">
    <property type="entry name" value="DUF4986"/>
</dbReference>
<proteinExistence type="predicted"/>
<dbReference type="InterPro" id="IPR012878">
    <property type="entry name" value="Beta-AFase-like_GH127_cat"/>
</dbReference>
<feature type="domain" description="DUF4986" evidence="3">
    <location>
        <begin position="538"/>
        <end position="605"/>
    </location>
</feature>
<dbReference type="InterPro" id="IPR008928">
    <property type="entry name" value="6-hairpin_glycosidase_sf"/>
</dbReference>
<accession>A0ABU5T6E7</accession>
<dbReference type="PANTHER" id="PTHR31151:SF0">
    <property type="entry name" value="PROLINE-TRNA LIGASE (DUF1680)"/>
    <property type="match status" value="1"/>
</dbReference>
<evidence type="ECO:0000259" key="5">
    <source>
        <dbReference type="Pfam" id="PF20736"/>
    </source>
</evidence>
<dbReference type="SUPFAM" id="SSF48208">
    <property type="entry name" value="Six-hairpin glycosidases"/>
    <property type="match status" value="1"/>
</dbReference>
<evidence type="ECO:0000259" key="4">
    <source>
        <dbReference type="Pfam" id="PF20620"/>
    </source>
</evidence>